<dbReference type="Pfam" id="PF01627">
    <property type="entry name" value="Hpt"/>
    <property type="match status" value="1"/>
</dbReference>
<dbReference type="RefSeq" id="WP_154149870.1">
    <property type="nucleotide sequence ID" value="NZ_SZWE01000001.1"/>
</dbReference>
<dbReference type="AlphaFoldDB" id="A0A844CJT8"/>
<keyword evidence="5" id="KW-1185">Reference proteome</keyword>
<accession>A0A844CJT8</accession>
<proteinExistence type="predicted"/>
<gene>
    <name evidence="4" type="ORF">FDP25_05990</name>
</gene>
<dbReference type="Gene3D" id="1.20.120.160">
    <property type="entry name" value="HPT domain"/>
    <property type="match status" value="1"/>
</dbReference>
<dbReference type="OrthoDB" id="7876199at2"/>
<evidence type="ECO:0000256" key="1">
    <source>
        <dbReference type="ARBA" id="ARBA00023012"/>
    </source>
</evidence>
<name>A0A844CJT8_9RHOB</name>
<feature type="modified residue" description="Phosphohistidine" evidence="2">
    <location>
        <position position="53"/>
    </location>
</feature>
<evidence type="ECO:0000259" key="3">
    <source>
        <dbReference type="PROSITE" id="PS50894"/>
    </source>
</evidence>
<dbReference type="InterPro" id="IPR008207">
    <property type="entry name" value="Sig_transdc_His_kin_Hpt_dom"/>
</dbReference>
<reference evidence="4 5" key="1">
    <citation type="submission" date="2019-05" db="EMBL/GenBank/DDBJ databases">
        <title>Roseovarius bejariae sp. nov., a moderately halophylic bacterium isolated from a saline soil in Rambla Salada (Murcia).</title>
        <authorList>
            <person name="Castro D.J."/>
            <person name="Gomez-Altuve A."/>
            <person name="Reina J.C."/>
            <person name="Rodriguez M."/>
            <person name="Sampedro I."/>
            <person name="Llamas I."/>
            <person name="Martinez-Checa F."/>
        </authorList>
    </citation>
    <scope>NUCLEOTIDE SEQUENCE [LARGE SCALE GENOMIC DNA]</scope>
    <source>
        <strain evidence="4 5">A21</strain>
    </source>
</reference>
<dbReference type="EMBL" id="SZWE01000001">
    <property type="protein sequence ID" value="MRU14977.1"/>
    <property type="molecule type" value="Genomic_DNA"/>
</dbReference>
<comment type="caution">
    <text evidence="4">The sequence shown here is derived from an EMBL/GenBank/DDBJ whole genome shotgun (WGS) entry which is preliminary data.</text>
</comment>
<evidence type="ECO:0000313" key="4">
    <source>
        <dbReference type="EMBL" id="MRU14977.1"/>
    </source>
</evidence>
<protein>
    <submittedName>
        <fullName evidence="4">Hpt domain-containing protein</fullName>
    </submittedName>
</protein>
<dbReference type="GO" id="GO:0004672">
    <property type="term" value="F:protein kinase activity"/>
    <property type="evidence" value="ECO:0007669"/>
    <property type="project" value="UniProtKB-ARBA"/>
</dbReference>
<keyword evidence="2" id="KW-0597">Phosphoprotein</keyword>
<dbReference type="SUPFAM" id="SSF47226">
    <property type="entry name" value="Histidine-containing phosphotransfer domain, HPT domain"/>
    <property type="match status" value="1"/>
</dbReference>
<dbReference type="PROSITE" id="PS50894">
    <property type="entry name" value="HPT"/>
    <property type="match status" value="1"/>
</dbReference>
<sequence length="112" mass="12532">MMDAILSEGLARVRRRFVEELGPRRDRLVMLREEGEQTKWAQEQVTSIGRIAHKIAGTAATVGFEKLGAIAAELDDLTTREMTDGDMLSIEIVRRLENVIALSDHILAEQNS</sequence>
<dbReference type="InterPro" id="IPR036641">
    <property type="entry name" value="HPT_dom_sf"/>
</dbReference>
<feature type="domain" description="HPt" evidence="3">
    <location>
        <begin position="6"/>
        <end position="110"/>
    </location>
</feature>
<evidence type="ECO:0000313" key="5">
    <source>
        <dbReference type="Proteomes" id="UP000564704"/>
    </source>
</evidence>
<evidence type="ECO:0000256" key="2">
    <source>
        <dbReference type="PROSITE-ProRule" id="PRU00110"/>
    </source>
</evidence>
<dbReference type="Proteomes" id="UP000564704">
    <property type="component" value="Unassembled WGS sequence"/>
</dbReference>
<dbReference type="GO" id="GO:0000160">
    <property type="term" value="P:phosphorelay signal transduction system"/>
    <property type="evidence" value="ECO:0007669"/>
    <property type="project" value="UniProtKB-KW"/>
</dbReference>
<keyword evidence="1" id="KW-0902">Two-component regulatory system</keyword>
<organism evidence="4 5">
    <name type="scientific">Roseovarius bejariae</name>
    <dbReference type="NCBI Taxonomy" id="2576383"/>
    <lineage>
        <taxon>Bacteria</taxon>
        <taxon>Pseudomonadati</taxon>
        <taxon>Pseudomonadota</taxon>
        <taxon>Alphaproteobacteria</taxon>
        <taxon>Rhodobacterales</taxon>
        <taxon>Roseobacteraceae</taxon>
        <taxon>Roseovarius</taxon>
    </lineage>
</organism>